<reference evidence="5 6" key="1">
    <citation type="submission" date="2015-09" db="EMBL/GenBank/DDBJ databases">
        <title>Host preference determinants of Valsa canker pathogens revealed by comparative genomics.</title>
        <authorList>
            <person name="Yin Z."/>
            <person name="Huang L."/>
        </authorList>
    </citation>
    <scope>NUCLEOTIDE SEQUENCE [LARGE SCALE GENOMIC DNA]</scope>
    <source>
        <strain evidence="5 6">YSFL</strain>
    </source>
</reference>
<evidence type="ECO:0000256" key="3">
    <source>
        <dbReference type="SAM" id="MobiDB-lite"/>
    </source>
</evidence>
<dbReference type="SMART" id="SM00271">
    <property type="entry name" value="DnaJ"/>
    <property type="match status" value="1"/>
</dbReference>
<feature type="compositionally biased region" description="Acidic residues" evidence="3">
    <location>
        <begin position="1087"/>
        <end position="1103"/>
    </location>
</feature>
<dbReference type="Pfam" id="PF00271">
    <property type="entry name" value="Helicase_C"/>
    <property type="match status" value="1"/>
</dbReference>
<feature type="region of interest" description="Disordered" evidence="3">
    <location>
        <begin position="1927"/>
        <end position="1964"/>
    </location>
</feature>
<evidence type="ECO:0000256" key="1">
    <source>
        <dbReference type="ARBA" id="ARBA00022801"/>
    </source>
</evidence>
<evidence type="ECO:0000259" key="4">
    <source>
        <dbReference type="PROSITE" id="PS50076"/>
    </source>
</evidence>
<feature type="region of interest" description="Disordered" evidence="3">
    <location>
        <begin position="1"/>
        <end position="42"/>
    </location>
</feature>
<feature type="domain" description="J" evidence="4">
    <location>
        <begin position="1856"/>
        <end position="1920"/>
    </location>
</feature>
<dbReference type="Gene3D" id="1.10.287.110">
    <property type="entry name" value="DnaJ domain"/>
    <property type="match status" value="1"/>
</dbReference>
<dbReference type="EMBL" id="LJZO01000026">
    <property type="protein sequence ID" value="ROV94882.1"/>
    <property type="molecule type" value="Genomic_DNA"/>
</dbReference>
<dbReference type="SUPFAM" id="SSF52540">
    <property type="entry name" value="P-loop containing nucleoside triphosphate hydrolases"/>
    <property type="match status" value="2"/>
</dbReference>
<evidence type="ECO:0000313" key="5">
    <source>
        <dbReference type="EMBL" id="ROV94882.1"/>
    </source>
</evidence>
<comment type="caution">
    <text evidence="5">The sequence shown here is derived from an EMBL/GenBank/DDBJ whole genome shotgun (WGS) entry which is preliminary data.</text>
</comment>
<feature type="region of interest" description="Disordered" evidence="3">
    <location>
        <begin position="1813"/>
        <end position="1835"/>
    </location>
</feature>
<sequence length="1964" mass="222322">MTLESKPHLKYHLLDDESEKGETDNFLSQRSSSSDDGPRSWYKPQQLRMRSFLNNVPLEEVRFSGSPHFYDNGSSWRDPVDPSMPWPENMQLLGNPSPEVDRNWKEYIGKRYFSISEEEATRAWGDKRHEYVDQRYGGYTAGLKRDGEMADSPPAPEAATPQPKPARPPKPKATTKPKGKAPKTPAVVFGDDDEPDGTGDGMSEDQVHPGPSAGSTARGQRRRTGKAPKTAATTLESEQEQDQNSPRKNKTKPDTKGKVPPAGHLGSYKFADGNQGVQDLNISSMFPVDHTVWQNGEAVIPKPSWMVHTYGPLPIDSSSKFGNDKRSSGKQPQTDAQRLVAWRKSENHIAGARNLYVWSTANIPASYIMPYLGFPSTAALASFVLTEGLELLGPFFMAIKQYTAPEAKFYPARIAEAINSRPNSPYLHGILDRVRKDESYQPLVMQEFIETVQEKDVGGEVSISWTGLCYVYKILCHMTKGSDWDAAAATSSWAKNMPPGQVPLDLYGSRLDDAHRFTYHSEIEQDDPTLFYLGYTVEDWNRAFALLNYVRIAREKPWTQLSLKRGISVHLQFWAPADATAREAQEEEDNRQAKAESTDNFVEYLHDLQAKAHSTPDEDQVWEPTRILDKAEEAGIPISLDTLKKQVSRELDRINTYLASVDRRYAHKNPPLNKERLVTIWKGIHARVSRHVGPVRNGKPDEFVPNPHIANFAKKASPHYMAESEAACQVVAASLKQDNSELPDEVAQHQADAIMRSAYSMSVITSGKPPLEVDYDEAIDAIEFERHDGDRNTLDFNRKRATIMHSQSQAASDQRTVGRDVSDLDNVKERVLRKPFRFFIHQIFALSSPLRCFILGNDMGMGKTITFETSFHIHATRLQREFESGQAVPGRTYGPHIIVTKQELWNQGLADFLKAFVGIRQYHVFSLSGRAPVSNTRMITTDEEWLHTMTKLFDDRFKPEVLNHTIVLTYGLLTKRILDRDTYFTLANGKTMRVRKMPRRIKGTQKETDWSKQIKSLDNAYIQKLQKTTHMPKPTLDAVLDPDVPVSPGGPSGGAVQDCGSFYGECVKIWDEIKARLKQKSGKDAYASEDGEEVDPDEEIEEQDERKYVPETVNSTRMVKLFFVEKGIKTAKEARNWALKHPHLLPVKAEFRNKLSAKFFDEKLLKQGTVPCFEQITLDEAHMIRHPKSTHHICAMLLPKSRLLLSTGTALYNDITDVKGYSSLFAHHCNIDKHFTFKSSEADMLDVVTWSHDLVEEGHIQLKEGHDRVFVKSLYEWANQNLERRQWWSLLSGFRSRLNSFIKPVQNRAANAFLDTFVTTRKMNTPLVLPSGKVTYPSSSLPSAQVRTVEVSHCPDIEKELNSAVDVMYANLHTKAISGTEDGIEGRELSGKHPKQISYTGGDKHGPILNMAIHRLLTLISFDMRNHPLFFDPNVRRKDPLARLGDNEVAELKKLAADRDVAIVDDSPTASDSRARLSSLDVHKLASMDIYGGLLWRYTIMAPPDHTPVDDATHMLNWALFRSPVMLEAVDRVVKAVTTPELGGRALVLVDSSFAQLTLAGILRYLGLTVLSCTSDLKDDERIEMIAKFNNPNAPVHVLLLSLSFNVTGLNLHLACHYGICTMFYFNPSQIQQAFARLCRIGQEHKVEWYIIKQTGSYAEIQERTIHEKESIFHLARSVVPWWLGDDIRKIVSFEFARENWGTMESKYAYEKYHRILESVSQWSDTWIRRFAKYYSMETSAESFNEIDKKINIQSVSWDMVDEAMRALVESGGTHSQGNGPDAEKHLVKELKRLHPGESAHYYKLDVSFEMPPVMSDGPADRPEDEEMPDSDGGGLDDLDELLCEPVDGTPGDRQGFYKLLGVDTKAETRAIRKAYRILALRHRPDKNNDDNAQEMFCRVQKAFDVLVHKEVRRIYDAGRDYKAALAKHEAVTEYRRSQRQPEQPEADQEPEADEQDGGSDDEE</sequence>
<keyword evidence="1" id="KW-0378">Hydrolase</keyword>
<organism evidence="5 6">
    <name type="scientific">Cytospora chrysosperma</name>
    <name type="common">Cytospora canker fungus</name>
    <name type="synonym">Sphaeria chrysosperma</name>
    <dbReference type="NCBI Taxonomy" id="252740"/>
    <lineage>
        <taxon>Eukaryota</taxon>
        <taxon>Fungi</taxon>
        <taxon>Dikarya</taxon>
        <taxon>Ascomycota</taxon>
        <taxon>Pezizomycotina</taxon>
        <taxon>Sordariomycetes</taxon>
        <taxon>Sordariomycetidae</taxon>
        <taxon>Diaporthales</taxon>
        <taxon>Cytosporaceae</taxon>
        <taxon>Cytospora</taxon>
    </lineage>
</organism>
<feature type="region of interest" description="Disordered" evidence="3">
    <location>
        <begin position="1081"/>
        <end position="1109"/>
    </location>
</feature>
<dbReference type="InterPro" id="IPR001650">
    <property type="entry name" value="Helicase_C-like"/>
</dbReference>
<dbReference type="GO" id="GO:0051087">
    <property type="term" value="F:protein-folding chaperone binding"/>
    <property type="evidence" value="ECO:0007669"/>
    <property type="project" value="TreeGrafter"/>
</dbReference>
<feature type="compositionally biased region" description="Basic and acidic residues" evidence="3">
    <location>
        <begin position="1927"/>
        <end position="1937"/>
    </location>
</feature>
<feature type="compositionally biased region" description="Polar residues" evidence="3">
    <location>
        <begin position="25"/>
        <end position="35"/>
    </location>
</feature>
<proteinExistence type="predicted"/>
<dbReference type="GO" id="GO:0016787">
    <property type="term" value="F:hydrolase activity"/>
    <property type="evidence" value="ECO:0007669"/>
    <property type="project" value="UniProtKB-KW"/>
</dbReference>
<dbReference type="GO" id="GO:0005783">
    <property type="term" value="C:endoplasmic reticulum"/>
    <property type="evidence" value="ECO:0007669"/>
    <property type="project" value="TreeGrafter"/>
</dbReference>
<protein>
    <recommendedName>
        <fullName evidence="4">J domain-containing protein</fullName>
    </recommendedName>
</protein>
<dbReference type="Proteomes" id="UP000284375">
    <property type="component" value="Unassembled WGS sequence"/>
</dbReference>
<dbReference type="InterPro" id="IPR027417">
    <property type="entry name" value="P-loop_NTPase"/>
</dbReference>
<dbReference type="Pfam" id="PF00226">
    <property type="entry name" value="DnaJ"/>
    <property type="match status" value="1"/>
</dbReference>
<dbReference type="GO" id="GO:0036503">
    <property type="term" value="P:ERAD pathway"/>
    <property type="evidence" value="ECO:0007669"/>
    <property type="project" value="TreeGrafter"/>
</dbReference>
<keyword evidence="6" id="KW-1185">Reference proteome</keyword>
<dbReference type="InterPro" id="IPR051948">
    <property type="entry name" value="Hsp70_co-chaperone_J-domain"/>
</dbReference>
<feature type="compositionally biased region" description="Polar residues" evidence="3">
    <location>
        <begin position="231"/>
        <end position="246"/>
    </location>
</feature>
<feature type="region of interest" description="Disordered" evidence="3">
    <location>
        <begin position="142"/>
        <end position="271"/>
    </location>
</feature>
<dbReference type="InterPro" id="IPR001623">
    <property type="entry name" value="DnaJ_domain"/>
</dbReference>
<name>A0A423VV26_CYTCH</name>
<gene>
    <name evidence="5" type="ORF">VSDG_07122</name>
</gene>
<feature type="compositionally biased region" description="Basic residues" evidence="3">
    <location>
        <begin position="167"/>
        <end position="181"/>
    </location>
</feature>
<feature type="compositionally biased region" description="Basic and acidic residues" evidence="3">
    <location>
        <begin position="12"/>
        <end position="23"/>
    </location>
</feature>
<dbReference type="PANTHER" id="PTHR44360:SF1">
    <property type="entry name" value="DNAJ HOMOLOG SUBFAMILY B MEMBER 9"/>
    <property type="match status" value="1"/>
</dbReference>
<evidence type="ECO:0000313" key="6">
    <source>
        <dbReference type="Proteomes" id="UP000284375"/>
    </source>
</evidence>
<dbReference type="InterPro" id="IPR036869">
    <property type="entry name" value="J_dom_sf"/>
</dbReference>
<feature type="compositionally biased region" description="Acidic residues" evidence="3">
    <location>
        <begin position="1945"/>
        <end position="1964"/>
    </location>
</feature>
<keyword evidence="2" id="KW-0143">Chaperone</keyword>
<dbReference type="Gene3D" id="3.40.50.300">
    <property type="entry name" value="P-loop containing nucleotide triphosphate hydrolases"/>
    <property type="match status" value="1"/>
</dbReference>
<dbReference type="SUPFAM" id="SSF46565">
    <property type="entry name" value="Chaperone J-domain"/>
    <property type="match status" value="1"/>
</dbReference>
<dbReference type="STRING" id="252740.A0A423VV26"/>
<evidence type="ECO:0000256" key="2">
    <source>
        <dbReference type="ARBA" id="ARBA00023186"/>
    </source>
</evidence>
<dbReference type="CDD" id="cd18793">
    <property type="entry name" value="SF2_C_SNF"/>
    <property type="match status" value="1"/>
</dbReference>
<dbReference type="PANTHER" id="PTHR44360">
    <property type="entry name" value="DNAJ HOMOLOG SUBFAMILY B MEMBER 9"/>
    <property type="match status" value="1"/>
</dbReference>
<dbReference type="OrthoDB" id="4986691at2759"/>
<dbReference type="PRINTS" id="PR00625">
    <property type="entry name" value="JDOMAIN"/>
</dbReference>
<feature type="compositionally biased region" description="Acidic residues" evidence="3">
    <location>
        <begin position="1823"/>
        <end position="1835"/>
    </location>
</feature>
<dbReference type="CDD" id="cd06257">
    <property type="entry name" value="DnaJ"/>
    <property type="match status" value="1"/>
</dbReference>
<dbReference type="PROSITE" id="PS50076">
    <property type="entry name" value="DNAJ_2"/>
    <property type="match status" value="1"/>
</dbReference>
<dbReference type="GO" id="GO:0051787">
    <property type="term" value="F:misfolded protein binding"/>
    <property type="evidence" value="ECO:0007669"/>
    <property type="project" value="TreeGrafter"/>
</dbReference>
<dbReference type="InterPro" id="IPR049730">
    <property type="entry name" value="SNF2/RAD54-like_C"/>
</dbReference>
<accession>A0A423VV26</accession>